<dbReference type="RefSeq" id="WP_018662544.1">
    <property type="nucleotide sequence ID" value="NZ_HF952018.1"/>
</dbReference>
<dbReference type="GO" id="GO:0043805">
    <property type="term" value="F:indolepyruvate ferredoxin oxidoreductase activity"/>
    <property type="evidence" value="ECO:0007669"/>
    <property type="project" value="UniProtKB-UniRule"/>
</dbReference>
<evidence type="ECO:0000256" key="10">
    <source>
        <dbReference type="ARBA" id="ARBA00023004"/>
    </source>
</evidence>
<dbReference type="Proteomes" id="UP000014923">
    <property type="component" value="Unassembled WGS sequence"/>
</dbReference>
<evidence type="ECO:0000256" key="11">
    <source>
        <dbReference type="ARBA" id="ARBA00023014"/>
    </source>
</evidence>
<dbReference type="InterPro" id="IPR017896">
    <property type="entry name" value="4Fe4S_Fe-S-bd"/>
</dbReference>
<dbReference type="PANTHER" id="PTHR43710:SF5">
    <property type="entry name" value="INDOLEPYRUVATE FERREDOXIN OXIDOREDUCTASE ALPHA SUBUNIT"/>
    <property type="match status" value="1"/>
</dbReference>
<dbReference type="InterPro" id="IPR045025">
    <property type="entry name" value="HACL1-like"/>
</dbReference>
<reference evidence="17" key="1">
    <citation type="submission" date="2013-03" db="EMBL/GenBank/DDBJ databases">
        <title>Draft genome sequence of the hydrogen-ethanol-producing anaerobic alkalithermophilic Caloramator celere.</title>
        <authorList>
            <person name="Ciranna A."/>
            <person name="Larjo A."/>
            <person name="Kivisto A."/>
            <person name="Santala V."/>
            <person name="Roos C."/>
            <person name="Karp M."/>
        </authorList>
    </citation>
    <scope>NUCLEOTIDE SEQUENCE [LARGE SCALE GENOMIC DNA]</scope>
    <source>
        <strain evidence="17">DSM 8682</strain>
    </source>
</reference>
<feature type="binding site" evidence="15">
    <location>
        <position position="538"/>
    </location>
    <ligand>
        <name>[4Fe-4S] cluster</name>
        <dbReference type="ChEBI" id="CHEBI:49883"/>
        <label>1</label>
    </ligand>
</feature>
<dbReference type="GO" id="GO:0030976">
    <property type="term" value="F:thiamine pyrophosphate binding"/>
    <property type="evidence" value="ECO:0007669"/>
    <property type="project" value="InterPro"/>
</dbReference>
<feature type="binding site" evidence="15">
    <location>
        <position position="569"/>
    </location>
    <ligand>
        <name>[4Fe-4S] cluster</name>
        <dbReference type="ChEBI" id="CHEBI:49883"/>
        <label>2</label>
    </ligand>
</feature>
<dbReference type="GO" id="GO:0046872">
    <property type="term" value="F:metal ion binding"/>
    <property type="evidence" value="ECO:0007669"/>
    <property type="project" value="UniProtKB-UniRule"/>
</dbReference>
<keyword evidence="5 14" id="KW-0813">Transport</keyword>
<feature type="binding site" evidence="15">
    <location>
        <position position="541"/>
    </location>
    <ligand>
        <name>[4Fe-4S] cluster</name>
        <dbReference type="ChEBI" id="CHEBI:49883"/>
        <label>1</label>
    </ligand>
</feature>
<evidence type="ECO:0000256" key="6">
    <source>
        <dbReference type="ARBA" id="ARBA00022485"/>
    </source>
</evidence>
<evidence type="ECO:0000256" key="12">
    <source>
        <dbReference type="ARBA" id="ARBA00030514"/>
    </source>
</evidence>
<dbReference type="NCBIfam" id="TIGR03336">
    <property type="entry name" value="IOR_alpha"/>
    <property type="match status" value="1"/>
</dbReference>
<comment type="subunit">
    <text evidence="2">Heterodimer of the IorA and IorB subunits.</text>
</comment>
<dbReference type="GO" id="GO:0051539">
    <property type="term" value="F:4 iron, 4 sulfur cluster binding"/>
    <property type="evidence" value="ECO:0007669"/>
    <property type="project" value="UniProtKB-UniRule"/>
</dbReference>
<protein>
    <recommendedName>
        <fullName evidence="4 14">Indolepyruvate oxidoreductase subunit IorA</fullName>
        <shortName evidence="14">IOR</shortName>
        <ecNumber evidence="3 14">1.2.7.8</ecNumber>
    </recommendedName>
    <alternativeName>
        <fullName evidence="12 14">Indolepyruvate ferredoxin oxidoreductase subunit alpha</fullName>
    </alternativeName>
</protein>
<dbReference type="CDD" id="cd02008">
    <property type="entry name" value="TPP_IOR_alpha"/>
    <property type="match status" value="1"/>
</dbReference>
<comment type="function">
    <text evidence="1 14">Catalyzes the ferredoxin-dependent oxidative decarboxylation of arylpyruvates.</text>
</comment>
<comment type="caution">
    <text evidence="17">The sequence shown here is derived from an EMBL/GenBank/DDBJ whole genome shotgun (WGS) entry which is preliminary data.</text>
</comment>
<feature type="domain" description="4Fe-4S ferredoxin-type" evidence="16">
    <location>
        <begin position="557"/>
        <end position="586"/>
    </location>
</feature>
<dbReference type="InterPro" id="IPR011766">
    <property type="entry name" value="TPP_enzyme_TPP-bd"/>
</dbReference>
<comment type="cofactor">
    <cofactor evidence="14 15">
        <name>[4Fe-4S] cluster</name>
        <dbReference type="ChEBI" id="CHEBI:49883"/>
    </cofactor>
    <text evidence="14 15">Binds 2 [4Fe-4S] clusters. In this family the first cluster has a non-standard and varying [4Fe-4S] binding motif CX(2)CX(2)CX(4-5)CP.</text>
</comment>
<dbReference type="EMBL" id="CAVN010000097">
    <property type="protein sequence ID" value="CDF58453.1"/>
    <property type="molecule type" value="Genomic_DNA"/>
</dbReference>
<keyword evidence="11 14" id="KW-0411">Iron-sulfur</keyword>
<feature type="binding site" evidence="15">
    <location>
        <position position="576"/>
    </location>
    <ligand>
        <name>[4Fe-4S] cluster</name>
        <dbReference type="ChEBI" id="CHEBI:49883"/>
        <label>1</label>
    </ligand>
</feature>
<keyword evidence="17" id="KW-0670">Pyruvate</keyword>
<feature type="binding site" evidence="15">
    <location>
        <position position="549"/>
    </location>
    <ligand>
        <name>[4Fe-4S] cluster</name>
        <dbReference type="ChEBI" id="CHEBI:49883"/>
        <label>2</label>
    </ligand>
</feature>
<evidence type="ECO:0000256" key="9">
    <source>
        <dbReference type="ARBA" id="ARBA00023002"/>
    </source>
</evidence>
<dbReference type="Pfam" id="PF02775">
    <property type="entry name" value="TPP_enzyme_C"/>
    <property type="match status" value="1"/>
</dbReference>
<evidence type="ECO:0000313" key="18">
    <source>
        <dbReference type="Proteomes" id="UP000014923"/>
    </source>
</evidence>
<evidence type="ECO:0000256" key="4">
    <source>
        <dbReference type="ARBA" id="ARBA00017710"/>
    </source>
</evidence>
<name>R7RT44_9CLOT</name>
<dbReference type="InterPro" id="IPR002880">
    <property type="entry name" value="Pyrv_Fd/Flavodoxin_OxRdtase_N"/>
</dbReference>
<evidence type="ECO:0000259" key="16">
    <source>
        <dbReference type="PROSITE" id="PS51379"/>
    </source>
</evidence>
<evidence type="ECO:0000256" key="1">
    <source>
        <dbReference type="ARBA" id="ARBA00002995"/>
    </source>
</evidence>
<evidence type="ECO:0000256" key="3">
    <source>
        <dbReference type="ARBA" id="ARBA00012812"/>
    </source>
</evidence>
<sequence length="587" mass="64508">MKKIMSGNEAIARGAWEAGCTFAAAYPGTPSTEILENMAQYKEIYSEWSPNEKVAVEVACGASIAGARALCAMKHVGLNVAADPLFTIAYEGANGGLVIVSADDPGMHSSQNEQDNRLYAPHAKVAMIEPSDSQECKEYIKYAFEISEKYDTPVLFRITTRIAHSKGVVELSERQEVGFKEYEKNVAKYVMIPGHARVKHVEVEERLKRLKELSNNTPLNRIEWGDKRIGIVTSGVSYQYAKEVFGDNASYLKIGFSYPLPDDLIRKFAAEVEKLYVIEENEPYLENYIKAMGISCIGKDIIPICGELNPDIIKTAFFGKQEKDKYKLNVAVPSRPPVLCPGCPHRGIFYAVSKYKDIVATGDIGCYTLGMMPPLNVTDTVICMGAGISAAIGFEKVYKMANRKGKIFGFVGDSTFFHSGITGLIDAVYNQSPIVAVILDNSITAMTGHQENPGTGKTLMGEITQVVDIYSIVKAVGVKEENIRVVDPYDLKATEEAVRDAYNATEPFVIITKQPCALIKEVQKKRAGKYLVINQDKCVKCKACLRTGCPAISIRDGKVVIDKNMCNACSVCQQVCKFDAIEKGGNF</sequence>
<feature type="binding site" evidence="15">
    <location>
        <position position="544"/>
    </location>
    <ligand>
        <name>[4Fe-4S] cluster</name>
        <dbReference type="ChEBI" id="CHEBI:49883"/>
        <label>1</label>
    </ligand>
</feature>
<dbReference type="OrthoDB" id="9804603at2"/>
<feature type="domain" description="4Fe-4S ferredoxin-type" evidence="16">
    <location>
        <begin position="529"/>
        <end position="555"/>
    </location>
</feature>
<dbReference type="HOGENOM" id="CLU_017727_0_0_9"/>
<dbReference type="Gene3D" id="3.40.50.970">
    <property type="match status" value="2"/>
</dbReference>
<evidence type="ECO:0000313" key="17">
    <source>
        <dbReference type="EMBL" id="CDF58453.1"/>
    </source>
</evidence>
<proteinExistence type="predicted"/>
<evidence type="ECO:0000256" key="8">
    <source>
        <dbReference type="ARBA" id="ARBA00022982"/>
    </source>
</evidence>
<evidence type="ECO:0000256" key="7">
    <source>
        <dbReference type="ARBA" id="ARBA00022723"/>
    </source>
</evidence>
<dbReference type="InterPro" id="IPR029061">
    <property type="entry name" value="THDP-binding"/>
</dbReference>
<evidence type="ECO:0000256" key="14">
    <source>
        <dbReference type="PIRNR" id="PIRNR006439"/>
    </source>
</evidence>
<dbReference type="InterPro" id="IPR009014">
    <property type="entry name" value="Transketo_C/PFOR_II"/>
</dbReference>
<evidence type="ECO:0000256" key="13">
    <source>
        <dbReference type="ARBA" id="ARBA00048332"/>
    </source>
</evidence>
<feature type="binding site" evidence="15">
    <location>
        <position position="572"/>
    </location>
    <ligand>
        <name>[4Fe-4S] cluster</name>
        <dbReference type="ChEBI" id="CHEBI:49883"/>
        <label>2</label>
    </ligand>
</feature>
<comment type="catalytic activity">
    <reaction evidence="13 14">
        <text>indole-3-pyruvate + 2 oxidized [2Fe-2S]-[ferredoxin] + CoA = (indol-3-yl)acetyl-CoA + 2 reduced [2Fe-2S]-[ferredoxin] + CO2 + H(+)</text>
        <dbReference type="Rhea" id="RHEA:12645"/>
        <dbReference type="Rhea" id="RHEA-COMP:10000"/>
        <dbReference type="Rhea" id="RHEA-COMP:10001"/>
        <dbReference type="ChEBI" id="CHEBI:15378"/>
        <dbReference type="ChEBI" id="CHEBI:16526"/>
        <dbReference type="ChEBI" id="CHEBI:17640"/>
        <dbReference type="ChEBI" id="CHEBI:33737"/>
        <dbReference type="ChEBI" id="CHEBI:33738"/>
        <dbReference type="ChEBI" id="CHEBI:57271"/>
        <dbReference type="ChEBI" id="CHEBI:57287"/>
        <dbReference type="EC" id="1.2.7.8"/>
    </reaction>
</comment>
<keyword evidence="18" id="KW-1185">Reference proteome</keyword>
<evidence type="ECO:0000256" key="5">
    <source>
        <dbReference type="ARBA" id="ARBA00022448"/>
    </source>
</evidence>
<dbReference type="eggNOG" id="COG4231">
    <property type="taxonomic scope" value="Bacteria"/>
</dbReference>
<dbReference type="SUPFAM" id="SSF54862">
    <property type="entry name" value="4Fe-4S ferredoxins"/>
    <property type="match status" value="1"/>
</dbReference>
<dbReference type="CDD" id="cd07034">
    <property type="entry name" value="TPP_PYR_PFOR_IOR-alpha_like"/>
    <property type="match status" value="1"/>
</dbReference>
<keyword evidence="7 14" id="KW-0479">Metal-binding</keyword>
<keyword evidence="8 14" id="KW-0249">Electron transport</keyword>
<dbReference type="Pfam" id="PF01855">
    <property type="entry name" value="POR_N"/>
    <property type="match status" value="1"/>
</dbReference>
<dbReference type="SUPFAM" id="SSF52922">
    <property type="entry name" value="TK C-terminal domain-like"/>
    <property type="match status" value="1"/>
</dbReference>
<dbReference type="InterPro" id="IPR017721">
    <property type="entry name" value="IorA"/>
</dbReference>
<evidence type="ECO:0000256" key="15">
    <source>
        <dbReference type="PIRSR" id="PIRSR006439-50"/>
    </source>
</evidence>
<dbReference type="EC" id="1.2.7.8" evidence="3 14"/>
<dbReference type="PIRSF" id="PIRSF006439">
    <property type="entry name" value="Indolepyruvate_ferr_oxidored"/>
    <property type="match status" value="1"/>
</dbReference>
<dbReference type="Gene3D" id="3.30.70.20">
    <property type="match status" value="1"/>
</dbReference>
<organism evidence="17 18">
    <name type="scientific">Thermobrachium celere DSM 8682</name>
    <dbReference type="NCBI Taxonomy" id="941824"/>
    <lineage>
        <taxon>Bacteria</taxon>
        <taxon>Bacillati</taxon>
        <taxon>Bacillota</taxon>
        <taxon>Clostridia</taxon>
        <taxon>Eubacteriales</taxon>
        <taxon>Clostridiaceae</taxon>
        <taxon>Thermobrachium</taxon>
    </lineage>
</organism>
<dbReference type="SUPFAM" id="SSF52518">
    <property type="entry name" value="Thiamin diphosphate-binding fold (THDP-binding)"/>
    <property type="match status" value="2"/>
</dbReference>
<evidence type="ECO:0000256" key="2">
    <source>
        <dbReference type="ARBA" id="ARBA00011238"/>
    </source>
</evidence>
<feature type="binding site" evidence="15">
    <location>
        <position position="566"/>
    </location>
    <ligand>
        <name>[4Fe-4S] cluster</name>
        <dbReference type="ChEBI" id="CHEBI:49883"/>
        <label>2</label>
    </ligand>
</feature>
<dbReference type="PROSITE" id="PS51379">
    <property type="entry name" value="4FE4S_FER_2"/>
    <property type="match status" value="2"/>
</dbReference>
<keyword evidence="6 14" id="KW-0004">4Fe-4S</keyword>
<dbReference type="AlphaFoldDB" id="R7RT44"/>
<gene>
    <name evidence="17" type="ORF">TCEL_00499</name>
</gene>
<dbReference type="FunFam" id="3.40.50.970:FF:000039">
    <property type="entry name" value="Indolepyruvate oxidoreductase subunit IorA"/>
    <property type="match status" value="1"/>
</dbReference>
<dbReference type="PANTHER" id="PTHR43710">
    <property type="entry name" value="2-HYDROXYACYL-COA LYASE"/>
    <property type="match status" value="1"/>
</dbReference>
<keyword evidence="9 14" id="KW-0560">Oxidoreductase</keyword>
<keyword evidence="10 14" id="KW-0408">Iron</keyword>
<accession>R7RT44</accession>